<keyword evidence="1" id="KW-0472">Membrane</keyword>
<reference evidence="2 3" key="1">
    <citation type="submission" date="2018-06" db="EMBL/GenBank/DDBJ databases">
        <authorList>
            <consortium name="Pathogen Informatics"/>
            <person name="Doyle S."/>
        </authorList>
    </citation>
    <scope>NUCLEOTIDE SEQUENCE [LARGE SCALE GENOMIC DNA]</scope>
    <source>
        <strain evidence="2 3">NCTC9073</strain>
    </source>
</reference>
<dbReference type="InterPro" id="IPR011990">
    <property type="entry name" value="TPR-like_helical_dom_sf"/>
</dbReference>
<evidence type="ECO:0000256" key="1">
    <source>
        <dbReference type="SAM" id="Phobius"/>
    </source>
</evidence>
<keyword evidence="1" id="KW-1133">Transmembrane helix</keyword>
<accession>A0A2X1N2G5</accession>
<proteinExistence type="predicted"/>
<dbReference type="SMART" id="SM00671">
    <property type="entry name" value="SEL1"/>
    <property type="match status" value="2"/>
</dbReference>
<dbReference type="InterPro" id="IPR006597">
    <property type="entry name" value="Sel1-like"/>
</dbReference>
<organism evidence="2 3">
    <name type="scientific">Escherichia coli</name>
    <dbReference type="NCBI Taxonomy" id="562"/>
    <lineage>
        <taxon>Bacteria</taxon>
        <taxon>Pseudomonadati</taxon>
        <taxon>Pseudomonadota</taxon>
        <taxon>Gammaproteobacteria</taxon>
        <taxon>Enterobacterales</taxon>
        <taxon>Enterobacteriaceae</taxon>
        <taxon>Escherichia</taxon>
    </lineage>
</organism>
<dbReference type="AlphaFoldDB" id="A0A2X1N2G5"/>
<feature type="transmembrane region" description="Helical" evidence="1">
    <location>
        <begin position="27"/>
        <end position="44"/>
    </location>
</feature>
<dbReference type="EMBL" id="UASD01000008">
    <property type="protein sequence ID" value="SPX11322.1"/>
    <property type="molecule type" value="Genomic_DNA"/>
</dbReference>
<dbReference type="SUPFAM" id="SSF81901">
    <property type="entry name" value="HCP-like"/>
    <property type="match status" value="1"/>
</dbReference>
<protein>
    <submittedName>
        <fullName evidence="2">Sel1 domain-containing protein</fullName>
    </submittedName>
</protein>
<evidence type="ECO:0000313" key="2">
    <source>
        <dbReference type="EMBL" id="SPX11322.1"/>
    </source>
</evidence>
<name>A0A2X1N2G5_ECOLX</name>
<gene>
    <name evidence="2" type="ORF">NCTC9073_02656</name>
</gene>
<dbReference type="Proteomes" id="UP000250780">
    <property type="component" value="Unassembled WGS sequence"/>
</dbReference>
<evidence type="ECO:0000313" key="3">
    <source>
        <dbReference type="Proteomes" id="UP000250780"/>
    </source>
</evidence>
<dbReference type="Gene3D" id="1.25.40.10">
    <property type="entry name" value="Tetratricopeptide repeat domain"/>
    <property type="match status" value="1"/>
</dbReference>
<sequence length="117" mass="13545">MIFTSSCCDNLSIDEIIERAEKGDCEAQYLLLGFIIIAIAQLILRTTKKPFYWLKLAAEQGHCEAQYSLGQKYTEDKSRHKDNEQAIFWLKKAALQGHTFRFPTPLAGHWIWRSPQL</sequence>
<keyword evidence="1" id="KW-0812">Transmembrane</keyword>